<dbReference type="PROSITE" id="PS51456">
    <property type="entry name" value="MYOSIN_MOTOR"/>
    <property type="match status" value="1"/>
</dbReference>
<evidence type="ECO:0000313" key="8">
    <source>
        <dbReference type="EMBL" id="CAK0908209.1"/>
    </source>
</evidence>
<dbReference type="Gene3D" id="3.40.850.10">
    <property type="entry name" value="Kinesin motor domain"/>
    <property type="match status" value="1"/>
</dbReference>
<dbReference type="PANTHER" id="PTHR13140:SF706">
    <property type="entry name" value="DILUTE CLASS UNCONVENTIONAL MYOSIN, ISOFORM C"/>
    <property type="match status" value="1"/>
</dbReference>
<keyword evidence="1" id="KW-0547">Nucleotide-binding</keyword>
<comment type="caution">
    <text evidence="6">Lacks conserved residue(s) required for the propagation of feature annotation.</text>
</comment>
<dbReference type="InterPro" id="IPR036961">
    <property type="entry name" value="Kinesin_motor_dom_sf"/>
</dbReference>
<reference evidence="8" key="1">
    <citation type="submission" date="2023-10" db="EMBL/GenBank/DDBJ databases">
        <authorList>
            <person name="Chen Y."/>
            <person name="Shah S."/>
            <person name="Dougan E. K."/>
            <person name="Thang M."/>
            <person name="Chan C."/>
        </authorList>
    </citation>
    <scope>NUCLEOTIDE SEQUENCE [LARGE SCALE GENOMIC DNA]</scope>
</reference>
<dbReference type="InterPro" id="IPR027417">
    <property type="entry name" value="P-loop_NTPase"/>
</dbReference>
<accession>A0ABN9YBY0</accession>
<keyword evidence="5 6" id="KW-0009">Actin-binding</keyword>
<evidence type="ECO:0000256" key="3">
    <source>
        <dbReference type="ARBA" id="ARBA00023123"/>
    </source>
</evidence>
<proteinExistence type="inferred from homology"/>
<comment type="caution">
    <text evidence="8">The sequence shown here is derived from an EMBL/GenBank/DDBJ whole genome shotgun (WGS) entry which is preliminary data.</text>
</comment>
<dbReference type="SMART" id="SM00242">
    <property type="entry name" value="MYSc"/>
    <property type="match status" value="1"/>
</dbReference>
<dbReference type="Gene3D" id="1.20.58.530">
    <property type="match status" value="1"/>
</dbReference>
<dbReference type="PANTHER" id="PTHR13140">
    <property type="entry name" value="MYOSIN"/>
    <property type="match status" value="1"/>
</dbReference>
<evidence type="ECO:0000256" key="5">
    <source>
        <dbReference type="ARBA" id="ARBA00023203"/>
    </source>
</evidence>
<dbReference type="EMBL" id="CAUYUJ010021974">
    <property type="protein sequence ID" value="CAK0908209.1"/>
    <property type="molecule type" value="Genomic_DNA"/>
</dbReference>
<evidence type="ECO:0000256" key="1">
    <source>
        <dbReference type="ARBA" id="ARBA00022741"/>
    </source>
</evidence>
<evidence type="ECO:0000313" key="9">
    <source>
        <dbReference type="Proteomes" id="UP001189429"/>
    </source>
</evidence>
<keyword evidence="9" id="KW-1185">Reference proteome</keyword>
<evidence type="ECO:0000259" key="7">
    <source>
        <dbReference type="PROSITE" id="PS51456"/>
    </source>
</evidence>
<dbReference type="Proteomes" id="UP001189429">
    <property type="component" value="Unassembled WGS sequence"/>
</dbReference>
<feature type="region of interest" description="Actin-binding" evidence="6">
    <location>
        <begin position="102"/>
        <end position="124"/>
    </location>
</feature>
<name>A0ABN9YBY0_9DINO</name>
<feature type="domain" description="Myosin motor" evidence="7">
    <location>
        <begin position="1"/>
        <end position="220"/>
    </location>
</feature>
<keyword evidence="2" id="KW-0067">ATP-binding</keyword>
<organism evidence="8 9">
    <name type="scientific">Prorocentrum cordatum</name>
    <dbReference type="NCBI Taxonomy" id="2364126"/>
    <lineage>
        <taxon>Eukaryota</taxon>
        <taxon>Sar</taxon>
        <taxon>Alveolata</taxon>
        <taxon>Dinophyceae</taxon>
        <taxon>Prorocentrales</taxon>
        <taxon>Prorocentraceae</taxon>
        <taxon>Prorocentrum</taxon>
    </lineage>
</organism>
<evidence type="ECO:0000256" key="6">
    <source>
        <dbReference type="PROSITE-ProRule" id="PRU00782"/>
    </source>
</evidence>
<protein>
    <recommendedName>
        <fullName evidence="7">Myosin motor domain-containing protein</fullName>
    </recommendedName>
</protein>
<comment type="similarity">
    <text evidence="6">Belongs to the TRAFAC class myosin-kinesin ATPase superfamily. Myosin family.</text>
</comment>
<dbReference type="Pfam" id="PF00063">
    <property type="entry name" value="Myosin_head"/>
    <property type="match status" value="1"/>
</dbReference>
<evidence type="ECO:0000256" key="4">
    <source>
        <dbReference type="ARBA" id="ARBA00023175"/>
    </source>
</evidence>
<sequence length="220" mass="24958">MTFVGKVVKTYADTGMFVKNKFGGCKFVVRHFAGEVDYDCEGFMAKNDDKLPAETIEYLQNSRVSVLSDIGNKLAAQLDGAATPRGGKKKTNTVCSRFRESLAELMTKLDEAQPHFVRCIKPNQERVKNKFTSKLVMDQLLYCGVMELINIHCSGFPEQHTCDEIKHHYEPVLGRRNLVNRKAEAYMSALKKEWSWSHRRPLCPLTSSTSVSRSARPWCS</sequence>
<dbReference type="InterPro" id="IPR001609">
    <property type="entry name" value="Myosin_head_motor_dom-like"/>
</dbReference>
<keyword evidence="3 6" id="KW-0518">Myosin</keyword>
<gene>
    <name evidence="8" type="ORF">PCOR1329_LOCUS82952</name>
</gene>
<dbReference type="SUPFAM" id="SSF52540">
    <property type="entry name" value="P-loop containing nucleoside triphosphate hydrolases"/>
    <property type="match status" value="1"/>
</dbReference>
<keyword evidence="4" id="KW-0505">Motor protein</keyword>
<evidence type="ECO:0000256" key="2">
    <source>
        <dbReference type="ARBA" id="ARBA00022840"/>
    </source>
</evidence>